<keyword evidence="13" id="KW-0472">Membrane</keyword>
<evidence type="ECO:0000256" key="7">
    <source>
        <dbReference type="ARBA" id="ARBA00047761"/>
    </source>
</evidence>
<dbReference type="InterPro" id="IPR036457">
    <property type="entry name" value="PPM-type-like_dom_sf"/>
</dbReference>
<feature type="compositionally biased region" description="Basic and acidic residues" evidence="12">
    <location>
        <begin position="287"/>
        <end position="299"/>
    </location>
</feature>
<keyword evidence="5" id="KW-0904">Protein phosphatase</keyword>
<dbReference type="OrthoDB" id="9801841at2"/>
<evidence type="ECO:0000256" key="1">
    <source>
        <dbReference type="ARBA" id="ARBA00001936"/>
    </source>
</evidence>
<protein>
    <recommendedName>
        <fullName evidence="9">Serine/threonine protein phosphatase PstP</fullName>
        <ecNumber evidence="2">3.1.3.16</ecNumber>
    </recommendedName>
    <alternativeName>
        <fullName evidence="11">Mycobacterial Ser/Thr phosphatase</fullName>
    </alternativeName>
    <alternativeName>
        <fullName evidence="10">PP2C-family Ser/Thr phosphatase</fullName>
    </alternativeName>
</protein>
<evidence type="ECO:0000313" key="15">
    <source>
        <dbReference type="EMBL" id="KIH98980.1"/>
    </source>
</evidence>
<name>A0A0C2JJ88_9ACTN</name>
<feature type="domain" description="PPM-type phosphatase" evidence="14">
    <location>
        <begin position="6"/>
        <end position="238"/>
    </location>
</feature>
<evidence type="ECO:0000256" key="11">
    <source>
        <dbReference type="ARBA" id="ARBA00079123"/>
    </source>
</evidence>
<dbReference type="InterPro" id="IPR015655">
    <property type="entry name" value="PP2C"/>
</dbReference>
<evidence type="ECO:0000256" key="13">
    <source>
        <dbReference type="SAM" id="Phobius"/>
    </source>
</evidence>
<comment type="caution">
    <text evidence="15">The sequence shown here is derived from an EMBL/GenBank/DDBJ whole genome shotgun (WGS) entry which is preliminary data.</text>
</comment>
<feature type="region of interest" description="Disordered" evidence="12">
    <location>
        <begin position="242"/>
        <end position="311"/>
    </location>
</feature>
<dbReference type="InterPro" id="IPR001932">
    <property type="entry name" value="PPM-type_phosphatase-like_dom"/>
</dbReference>
<keyword evidence="16" id="KW-1185">Reference proteome</keyword>
<keyword evidence="13" id="KW-1133">Transmembrane helix</keyword>
<dbReference type="EMBL" id="JROO01000017">
    <property type="protein sequence ID" value="KIH98980.1"/>
    <property type="molecule type" value="Genomic_DNA"/>
</dbReference>
<proteinExistence type="predicted"/>
<evidence type="ECO:0000313" key="16">
    <source>
        <dbReference type="Proteomes" id="UP000031675"/>
    </source>
</evidence>
<evidence type="ECO:0000256" key="10">
    <source>
        <dbReference type="ARBA" id="ARBA00077741"/>
    </source>
</evidence>
<dbReference type="GO" id="GO:0046872">
    <property type="term" value="F:metal ion binding"/>
    <property type="evidence" value="ECO:0007669"/>
    <property type="project" value="UniProtKB-KW"/>
</dbReference>
<evidence type="ECO:0000256" key="8">
    <source>
        <dbReference type="ARBA" id="ARBA00048336"/>
    </source>
</evidence>
<comment type="cofactor">
    <cofactor evidence="1">
        <name>Mn(2+)</name>
        <dbReference type="ChEBI" id="CHEBI:29035"/>
    </cofactor>
</comment>
<feature type="transmembrane region" description="Helical" evidence="13">
    <location>
        <begin position="315"/>
        <end position="336"/>
    </location>
</feature>
<comment type="catalytic activity">
    <reaction evidence="8">
        <text>O-phospho-L-threonyl-[protein] + H2O = L-threonyl-[protein] + phosphate</text>
        <dbReference type="Rhea" id="RHEA:47004"/>
        <dbReference type="Rhea" id="RHEA-COMP:11060"/>
        <dbReference type="Rhea" id="RHEA-COMP:11605"/>
        <dbReference type="ChEBI" id="CHEBI:15377"/>
        <dbReference type="ChEBI" id="CHEBI:30013"/>
        <dbReference type="ChEBI" id="CHEBI:43474"/>
        <dbReference type="ChEBI" id="CHEBI:61977"/>
        <dbReference type="EC" id="3.1.3.16"/>
    </reaction>
</comment>
<organism evidence="15 16">
    <name type="scientific">Streptomonospora alba</name>
    <dbReference type="NCBI Taxonomy" id="183763"/>
    <lineage>
        <taxon>Bacteria</taxon>
        <taxon>Bacillati</taxon>
        <taxon>Actinomycetota</taxon>
        <taxon>Actinomycetes</taxon>
        <taxon>Streptosporangiales</taxon>
        <taxon>Nocardiopsidaceae</taxon>
        <taxon>Streptomonospora</taxon>
    </lineage>
</organism>
<keyword evidence="3" id="KW-0479">Metal-binding</keyword>
<keyword evidence="13" id="KW-0812">Transmembrane</keyword>
<evidence type="ECO:0000256" key="2">
    <source>
        <dbReference type="ARBA" id="ARBA00013081"/>
    </source>
</evidence>
<comment type="catalytic activity">
    <reaction evidence="7">
        <text>O-phospho-L-seryl-[protein] + H2O = L-seryl-[protein] + phosphate</text>
        <dbReference type="Rhea" id="RHEA:20629"/>
        <dbReference type="Rhea" id="RHEA-COMP:9863"/>
        <dbReference type="Rhea" id="RHEA-COMP:11604"/>
        <dbReference type="ChEBI" id="CHEBI:15377"/>
        <dbReference type="ChEBI" id="CHEBI:29999"/>
        <dbReference type="ChEBI" id="CHEBI:43474"/>
        <dbReference type="ChEBI" id="CHEBI:83421"/>
        <dbReference type="EC" id="3.1.3.16"/>
    </reaction>
</comment>
<dbReference type="Pfam" id="PF13672">
    <property type="entry name" value="PP2C_2"/>
    <property type="match status" value="1"/>
</dbReference>
<feature type="region of interest" description="Disordered" evidence="12">
    <location>
        <begin position="416"/>
        <end position="471"/>
    </location>
</feature>
<evidence type="ECO:0000256" key="6">
    <source>
        <dbReference type="ARBA" id="ARBA00023211"/>
    </source>
</evidence>
<dbReference type="Gene3D" id="3.60.40.10">
    <property type="entry name" value="PPM-type phosphatase domain"/>
    <property type="match status" value="1"/>
</dbReference>
<keyword evidence="6" id="KW-0464">Manganese</keyword>
<dbReference type="SMART" id="SM00332">
    <property type="entry name" value="PP2Cc"/>
    <property type="match status" value="1"/>
</dbReference>
<evidence type="ECO:0000256" key="12">
    <source>
        <dbReference type="SAM" id="MobiDB-lite"/>
    </source>
</evidence>
<reference evidence="16" key="1">
    <citation type="journal article" date="2015" name="Chem. Biol.">
        <title>Structure, bioactivity, and resistance mechanism of streptomonomicin, an unusual lasso Peptide from an understudied halophilic actinomycete.</title>
        <authorList>
            <person name="Metelev M."/>
            <person name="Tietz J.I."/>
            <person name="Melby J.O."/>
            <person name="Blair P.M."/>
            <person name="Zhu L."/>
            <person name="Livnat I."/>
            <person name="Severinov K."/>
            <person name="Mitchell D.A."/>
        </authorList>
    </citation>
    <scope>NUCLEOTIDE SEQUENCE [LARGE SCALE GENOMIC DNA]</scope>
    <source>
        <strain evidence="16">YIM 90003</strain>
    </source>
</reference>
<dbReference type="PROSITE" id="PS51746">
    <property type="entry name" value="PPM_2"/>
    <property type="match status" value="1"/>
</dbReference>
<feature type="compositionally biased region" description="Low complexity" evidence="12">
    <location>
        <begin position="429"/>
        <end position="447"/>
    </location>
</feature>
<dbReference type="Proteomes" id="UP000031675">
    <property type="component" value="Unassembled WGS sequence"/>
</dbReference>
<evidence type="ECO:0000256" key="9">
    <source>
        <dbReference type="ARBA" id="ARBA00071184"/>
    </source>
</evidence>
<keyword evidence="4" id="KW-0378">Hydrolase</keyword>
<evidence type="ECO:0000259" key="14">
    <source>
        <dbReference type="PROSITE" id="PS51746"/>
    </source>
</evidence>
<dbReference type="PANTHER" id="PTHR47992">
    <property type="entry name" value="PROTEIN PHOSPHATASE"/>
    <property type="match status" value="1"/>
</dbReference>
<dbReference type="SMART" id="SM00331">
    <property type="entry name" value="PP2C_SIG"/>
    <property type="match status" value="1"/>
</dbReference>
<dbReference type="NCBIfam" id="NF033484">
    <property type="entry name" value="Stp1_PP2C_phos"/>
    <property type="match status" value="1"/>
</dbReference>
<dbReference type="SUPFAM" id="SSF81606">
    <property type="entry name" value="PP2C-like"/>
    <property type="match status" value="1"/>
</dbReference>
<dbReference type="RefSeq" id="WP_040272651.1">
    <property type="nucleotide sequence ID" value="NZ_JROO01000017.1"/>
</dbReference>
<dbReference type="AlphaFoldDB" id="A0A0C2JJ88"/>
<evidence type="ECO:0000256" key="3">
    <source>
        <dbReference type="ARBA" id="ARBA00022723"/>
    </source>
</evidence>
<dbReference type="CDD" id="cd00143">
    <property type="entry name" value="PP2Cc"/>
    <property type="match status" value="1"/>
</dbReference>
<dbReference type="FunFam" id="3.60.40.10:FF:000002">
    <property type="entry name" value="Serine/threonine phosphatase stp"/>
    <property type="match status" value="1"/>
</dbReference>
<evidence type="ECO:0000256" key="4">
    <source>
        <dbReference type="ARBA" id="ARBA00022801"/>
    </source>
</evidence>
<accession>A0A0C2JJ88</accession>
<dbReference type="GO" id="GO:0004722">
    <property type="term" value="F:protein serine/threonine phosphatase activity"/>
    <property type="evidence" value="ECO:0007669"/>
    <property type="project" value="UniProtKB-EC"/>
</dbReference>
<dbReference type="EC" id="3.1.3.16" evidence="2"/>
<evidence type="ECO:0000256" key="5">
    <source>
        <dbReference type="ARBA" id="ARBA00022912"/>
    </source>
</evidence>
<gene>
    <name evidence="15" type="ORF">LP52_09805</name>
</gene>
<dbReference type="STRING" id="183763.LP52_09805"/>
<sequence>MTIALRYAAYSDVGCLREGNEDSAYAGPYLLAVADGMGGHAGGEIASAIAVSTLRALDEDVPSTDEMVDSLQHAVERANSTLAQRVQDEPRLENMGTTLTAMLWSGARMAMAHVGDSRAYLLRGEEFGQITHDHTLVQTLVDEGKITEEEVATHPQRSLLLRALDGRSQVDPDISVSEARVGDRYMLCSDGLSGVVSTDTIRQTLETEANPDAAARRLIDLANRGGGPDNITAVVADVIDTATDPGGPTQAPAIAGAADQRREPVMTPDTPAGRAQGLNRSSGDTAEMDRIPPLEDAREAPPGSGSGSGPRTRRWWPMVVTFLVIVAAIAAAGFYFGSRYLSNQFFIGPSEDGSTVALYQGLNTDVAGYDLAEQIRNTDIPLDGLPQTQRNAVNATIPLDSRDEADGRIAELRGTADDCAADPESCGLDSNGSGQQDPGQDGQESGQQGSGDDRAQGSVSGDAAETPTGGE</sequence>